<feature type="domain" description="DUF4440" evidence="1">
    <location>
        <begin position="49"/>
        <end position="159"/>
    </location>
</feature>
<accession>A0A383CPT3</accession>
<dbReference type="SUPFAM" id="SSF54427">
    <property type="entry name" value="NTF2-like"/>
    <property type="match status" value="1"/>
</dbReference>
<dbReference type="AlphaFoldDB" id="A0A383CPT3"/>
<protein>
    <recommendedName>
        <fullName evidence="1">DUF4440 domain-containing protein</fullName>
    </recommendedName>
</protein>
<dbReference type="EMBL" id="UINC01210612">
    <property type="protein sequence ID" value="SVE34151.1"/>
    <property type="molecule type" value="Genomic_DNA"/>
</dbReference>
<name>A0A383CPT3_9ZZZZ</name>
<evidence type="ECO:0000313" key="2">
    <source>
        <dbReference type="EMBL" id="SVE34151.1"/>
    </source>
</evidence>
<dbReference type="InterPro" id="IPR032710">
    <property type="entry name" value="NTF2-like_dom_sf"/>
</dbReference>
<organism evidence="2">
    <name type="scientific">marine metagenome</name>
    <dbReference type="NCBI Taxonomy" id="408172"/>
    <lineage>
        <taxon>unclassified sequences</taxon>
        <taxon>metagenomes</taxon>
        <taxon>ecological metagenomes</taxon>
    </lineage>
</organism>
<proteinExistence type="predicted"/>
<gene>
    <name evidence="2" type="ORF">METZ01_LOCUS487005</name>
</gene>
<sequence>MKHLLITTIAAVVLVGCAMTGPLPPIQDPSASNPESISDSLRNQINKEIDSMVKEWDEAAANKDAKTLSNLYAQNADIIHYDNIHYVGRESIKQHFEKQFINDSNLNKIFSDHQRIVLTPEIVIESAKSHITGSKVTPSPPTRGRYTATYIKKKGRWLIVYERAWWTWPLKYD</sequence>
<dbReference type="NCBIfam" id="TIGR02246">
    <property type="entry name" value="SgcJ/EcaC family oxidoreductase"/>
    <property type="match status" value="1"/>
</dbReference>
<dbReference type="Gene3D" id="3.10.450.50">
    <property type="match status" value="1"/>
</dbReference>
<dbReference type="InterPro" id="IPR027843">
    <property type="entry name" value="DUF4440"/>
</dbReference>
<reference evidence="2" key="1">
    <citation type="submission" date="2018-05" db="EMBL/GenBank/DDBJ databases">
        <authorList>
            <person name="Lanie J.A."/>
            <person name="Ng W.-L."/>
            <person name="Kazmierczak K.M."/>
            <person name="Andrzejewski T.M."/>
            <person name="Davidsen T.M."/>
            <person name="Wayne K.J."/>
            <person name="Tettelin H."/>
            <person name="Glass J.I."/>
            <person name="Rusch D."/>
            <person name="Podicherti R."/>
            <person name="Tsui H.-C.T."/>
            <person name="Winkler M.E."/>
        </authorList>
    </citation>
    <scope>NUCLEOTIDE SEQUENCE</scope>
</reference>
<dbReference type="Pfam" id="PF14534">
    <property type="entry name" value="DUF4440"/>
    <property type="match status" value="1"/>
</dbReference>
<evidence type="ECO:0000259" key="1">
    <source>
        <dbReference type="Pfam" id="PF14534"/>
    </source>
</evidence>
<dbReference type="PROSITE" id="PS51257">
    <property type="entry name" value="PROKAR_LIPOPROTEIN"/>
    <property type="match status" value="1"/>
</dbReference>
<dbReference type="InterPro" id="IPR011944">
    <property type="entry name" value="Steroid_delta5-4_isomerase"/>
</dbReference>